<organism evidence="2">
    <name type="scientific">Arundo donax</name>
    <name type="common">Giant reed</name>
    <name type="synonym">Donax arundinaceus</name>
    <dbReference type="NCBI Taxonomy" id="35708"/>
    <lineage>
        <taxon>Eukaryota</taxon>
        <taxon>Viridiplantae</taxon>
        <taxon>Streptophyta</taxon>
        <taxon>Embryophyta</taxon>
        <taxon>Tracheophyta</taxon>
        <taxon>Spermatophyta</taxon>
        <taxon>Magnoliopsida</taxon>
        <taxon>Liliopsida</taxon>
        <taxon>Poales</taxon>
        <taxon>Poaceae</taxon>
        <taxon>PACMAD clade</taxon>
        <taxon>Arundinoideae</taxon>
        <taxon>Arundineae</taxon>
        <taxon>Arundo</taxon>
    </lineage>
</organism>
<proteinExistence type="predicted"/>
<sequence>MPAPFRLPPSPSSSQSSGIVAGEPHPLPFPASPWRPARWLSPPSTAAAASAALRHCSV</sequence>
<dbReference type="AlphaFoldDB" id="A0A0A9DMM6"/>
<reference evidence="2" key="2">
    <citation type="journal article" date="2015" name="Data Brief">
        <title>Shoot transcriptome of the giant reed, Arundo donax.</title>
        <authorList>
            <person name="Barrero R.A."/>
            <person name="Guerrero F.D."/>
            <person name="Moolhuijzen P."/>
            <person name="Goolsby J.A."/>
            <person name="Tidwell J."/>
            <person name="Bellgard S.E."/>
            <person name="Bellgard M.I."/>
        </authorList>
    </citation>
    <scope>NUCLEOTIDE SEQUENCE</scope>
    <source>
        <tissue evidence="2">Shoot tissue taken approximately 20 cm above the soil surface</tissue>
    </source>
</reference>
<feature type="compositionally biased region" description="Pro residues" evidence="1">
    <location>
        <begin position="1"/>
        <end position="11"/>
    </location>
</feature>
<protein>
    <submittedName>
        <fullName evidence="2">Uncharacterized protein</fullName>
    </submittedName>
</protein>
<dbReference type="EMBL" id="GBRH01208051">
    <property type="protein sequence ID" value="JAD89844.1"/>
    <property type="molecule type" value="Transcribed_RNA"/>
</dbReference>
<evidence type="ECO:0000256" key="1">
    <source>
        <dbReference type="SAM" id="MobiDB-lite"/>
    </source>
</evidence>
<name>A0A0A9DMM6_ARUDO</name>
<feature type="region of interest" description="Disordered" evidence="1">
    <location>
        <begin position="1"/>
        <end position="27"/>
    </location>
</feature>
<evidence type="ECO:0000313" key="2">
    <source>
        <dbReference type="EMBL" id="JAD89844.1"/>
    </source>
</evidence>
<reference evidence="2" key="1">
    <citation type="submission" date="2014-09" db="EMBL/GenBank/DDBJ databases">
        <authorList>
            <person name="Magalhaes I.L.F."/>
            <person name="Oliveira U."/>
            <person name="Santos F.R."/>
            <person name="Vidigal T.H.D.A."/>
            <person name="Brescovit A.D."/>
            <person name="Santos A.J."/>
        </authorList>
    </citation>
    <scope>NUCLEOTIDE SEQUENCE</scope>
    <source>
        <tissue evidence="2">Shoot tissue taken approximately 20 cm above the soil surface</tissue>
    </source>
</reference>
<accession>A0A0A9DMM6</accession>